<sequence length="55" mass="6365">MCYYSRYLLFSLIFRLGKAAFCKVRACFVQCIVDESSCSGSMKCSEIKTFIEKRC</sequence>
<dbReference type="EMBL" id="GBXM01105344">
    <property type="protein sequence ID" value="JAH03233.1"/>
    <property type="molecule type" value="Transcribed_RNA"/>
</dbReference>
<evidence type="ECO:0008006" key="3">
    <source>
        <dbReference type="Google" id="ProtNLM"/>
    </source>
</evidence>
<reference evidence="2" key="2">
    <citation type="journal article" date="2015" name="Fish Shellfish Immunol.">
        <title>Early steps in the European eel (Anguilla anguilla)-Vibrio vulnificus interaction in the gills: Role of the RtxA13 toxin.</title>
        <authorList>
            <person name="Callol A."/>
            <person name="Pajuelo D."/>
            <person name="Ebbesson L."/>
            <person name="Teles M."/>
            <person name="MacKenzie S."/>
            <person name="Amaro C."/>
        </authorList>
    </citation>
    <scope>NUCLEOTIDE SEQUENCE</scope>
</reference>
<feature type="signal peptide" evidence="1">
    <location>
        <begin position="1"/>
        <end position="19"/>
    </location>
</feature>
<accession>A0A0E9PHD1</accession>
<protein>
    <recommendedName>
        <fullName evidence="3">Kazal-like domain-containing protein</fullName>
    </recommendedName>
</protein>
<feature type="chain" id="PRO_5002430905" description="Kazal-like domain-containing protein" evidence="1">
    <location>
        <begin position="20"/>
        <end position="55"/>
    </location>
</feature>
<reference evidence="2" key="1">
    <citation type="submission" date="2014-11" db="EMBL/GenBank/DDBJ databases">
        <authorList>
            <person name="Amaro Gonzalez C."/>
        </authorList>
    </citation>
    <scope>NUCLEOTIDE SEQUENCE</scope>
</reference>
<evidence type="ECO:0000313" key="2">
    <source>
        <dbReference type="EMBL" id="JAH03233.1"/>
    </source>
</evidence>
<keyword evidence="1" id="KW-0732">Signal</keyword>
<dbReference type="AlphaFoldDB" id="A0A0E9PHD1"/>
<organism evidence="2">
    <name type="scientific">Anguilla anguilla</name>
    <name type="common">European freshwater eel</name>
    <name type="synonym">Muraena anguilla</name>
    <dbReference type="NCBI Taxonomy" id="7936"/>
    <lineage>
        <taxon>Eukaryota</taxon>
        <taxon>Metazoa</taxon>
        <taxon>Chordata</taxon>
        <taxon>Craniata</taxon>
        <taxon>Vertebrata</taxon>
        <taxon>Euteleostomi</taxon>
        <taxon>Actinopterygii</taxon>
        <taxon>Neopterygii</taxon>
        <taxon>Teleostei</taxon>
        <taxon>Anguilliformes</taxon>
        <taxon>Anguillidae</taxon>
        <taxon>Anguilla</taxon>
    </lineage>
</organism>
<proteinExistence type="predicted"/>
<name>A0A0E9PHD1_ANGAN</name>
<evidence type="ECO:0000256" key="1">
    <source>
        <dbReference type="SAM" id="SignalP"/>
    </source>
</evidence>